<dbReference type="Proteomes" id="UP000683575">
    <property type="component" value="Chromosome"/>
</dbReference>
<gene>
    <name evidence="4" type="ORF">KRR39_05325</name>
</gene>
<keyword evidence="2" id="KW-1133">Transmembrane helix</keyword>
<protein>
    <submittedName>
        <fullName evidence="4">LysM peptidoglycan-binding domain-containing protein</fullName>
    </submittedName>
</protein>
<dbReference type="AlphaFoldDB" id="A0A975Y1B6"/>
<evidence type="ECO:0000313" key="4">
    <source>
        <dbReference type="EMBL" id="QWZ09214.1"/>
    </source>
</evidence>
<name>A0A975Y1B6_9ACTN</name>
<dbReference type="InterPro" id="IPR018392">
    <property type="entry name" value="LysM"/>
</dbReference>
<dbReference type="SMART" id="SM00257">
    <property type="entry name" value="LysM"/>
    <property type="match status" value="1"/>
</dbReference>
<keyword evidence="2" id="KW-0812">Transmembrane</keyword>
<proteinExistence type="predicted"/>
<evidence type="ECO:0000256" key="2">
    <source>
        <dbReference type="SAM" id="Phobius"/>
    </source>
</evidence>
<sequence>MDAPFDSPTDSFPRRSQMSTIAMNPGFTRERASRAPRTTPVRLTRRGQVVAVVLFLGLLLAVLTVYGSHSAATGEAGAPVATRTVEVGQGDTLWAIASETAEPGHVREMVHQIQELNALPSAALRVGQEIAVPVR</sequence>
<dbReference type="Pfam" id="PF01476">
    <property type="entry name" value="LysM"/>
    <property type="match status" value="1"/>
</dbReference>
<feature type="region of interest" description="Disordered" evidence="1">
    <location>
        <begin position="1"/>
        <end position="22"/>
    </location>
</feature>
<evidence type="ECO:0000313" key="5">
    <source>
        <dbReference type="Proteomes" id="UP000683575"/>
    </source>
</evidence>
<accession>A0A975Y1B6</accession>
<evidence type="ECO:0000256" key="1">
    <source>
        <dbReference type="SAM" id="MobiDB-lite"/>
    </source>
</evidence>
<feature type="transmembrane region" description="Helical" evidence="2">
    <location>
        <begin position="49"/>
        <end position="67"/>
    </location>
</feature>
<dbReference type="PROSITE" id="PS51782">
    <property type="entry name" value="LYSM"/>
    <property type="match status" value="1"/>
</dbReference>
<keyword evidence="2" id="KW-0472">Membrane</keyword>
<feature type="compositionally biased region" description="Polar residues" evidence="1">
    <location>
        <begin position="8"/>
        <end position="22"/>
    </location>
</feature>
<dbReference type="RefSeq" id="WP_216941060.1">
    <property type="nucleotide sequence ID" value="NZ_CP077062.1"/>
</dbReference>
<keyword evidence="5" id="KW-1185">Reference proteome</keyword>
<dbReference type="KEGG" id="nps:KRR39_05325"/>
<evidence type="ECO:0000259" key="3">
    <source>
        <dbReference type="PROSITE" id="PS51782"/>
    </source>
</evidence>
<feature type="domain" description="LysM" evidence="3">
    <location>
        <begin position="83"/>
        <end position="132"/>
    </location>
</feature>
<reference evidence="4" key="1">
    <citation type="submission" date="2021-06" db="EMBL/GenBank/DDBJ databases">
        <title>Complete genome sequence of Nocardioides sp. G188.</title>
        <authorList>
            <person name="Im W.-T."/>
        </authorList>
    </citation>
    <scope>NUCLEOTIDE SEQUENCE</scope>
    <source>
        <strain evidence="4">G188</strain>
    </source>
</reference>
<dbReference type="EMBL" id="CP077062">
    <property type="protein sequence ID" value="QWZ09214.1"/>
    <property type="molecule type" value="Genomic_DNA"/>
</dbReference>
<dbReference type="CDD" id="cd00118">
    <property type="entry name" value="LysM"/>
    <property type="match status" value="1"/>
</dbReference>
<organism evidence="4 5">
    <name type="scientific">Nocardioides panacis</name>
    <dbReference type="NCBI Taxonomy" id="2849501"/>
    <lineage>
        <taxon>Bacteria</taxon>
        <taxon>Bacillati</taxon>
        <taxon>Actinomycetota</taxon>
        <taxon>Actinomycetes</taxon>
        <taxon>Propionibacteriales</taxon>
        <taxon>Nocardioidaceae</taxon>
        <taxon>Nocardioides</taxon>
    </lineage>
</organism>